<evidence type="ECO:0000313" key="1">
    <source>
        <dbReference type="EMBL" id="MFC6866943.1"/>
    </source>
</evidence>
<reference evidence="2" key="1">
    <citation type="journal article" date="2019" name="Int. J. Syst. Evol. Microbiol.">
        <title>The Global Catalogue of Microorganisms (GCM) 10K type strain sequencing project: providing services to taxonomists for standard genome sequencing and annotation.</title>
        <authorList>
            <consortium name="The Broad Institute Genomics Platform"/>
            <consortium name="The Broad Institute Genome Sequencing Center for Infectious Disease"/>
            <person name="Wu L."/>
            <person name="Ma J."/>
        </authorList>
    </citation>
    <scope>NUCLEOTIDE SEQUENCE [LARGE SCALE GENOMIC DNA]</scope>
    <source>
        <strain evidence="2">KCTC 32255</strain>
    </source>
</reference>
<accession>A0ABW2BXK0</accession>
<protein>
    <submittedName>
        <fullName evidence="1">DUF2064 domain-containing protein</fullName>
    </submittedName>
</protein>
<dbReference type="Gene3D" id="3.90.550.10">
    <property type="entry name" value="Spore Coat Polysaccharide Biosynthesis Protein SpsA, Chain A"/>
    <property type="match status" value="1"/>
</dbReference>
<dbReference type="EMBL" id="JBHSXX010000001">
    <property type="protein sequence ID" value="MFC6866943.1"/>
    <property type="molecule type" value="Genomic_DNA"/>
</dbReference>
<dbReference type="InterPro" id="IPR029044">
    <property type="entry name" value="Nucleotide-diphossugar_trans"/>
</dbReference>
<organism evidence="1 2">
    <name type="scientific">Haloechinothrix salitolerans</name>
    <dbReference type="NCBI Taxonomy" id="926830"/>
    <lineage>
        <taxon>Bacteria</taxon>
        <taxon>Bacillati</taxon>
        <taxon>Actinomycetota</taxon>
        <taxon>Actinomycetes</taxon>
        <taxon>Pseudonocardiales</taxon>
        <taxon>Pseudonocardiaceae</taxon>
        <taxon>Haloechinothrix</taxon>
    </lineage>
</organism>
<dbReference type="SUPFAM" id="SSF53448">
    <property type="entry name" value="Nucleotide-diphospho-sugar transferases"/>
    <property type="match status" value="1"/>
</dbReference>
<name>A0ABW2BXK0_9PSEU</name>
<proteinExistence type="predicted"/>
<gene>
    <name evidence="1" type="ORF">ACFQGD_07260</name>
</gene>
<comment type="caution">
    <text evidence="1">The sequence shown here is derived from an EMBL/GenBank/DDBJ whole genome shotgun (WGS) entry which is preliminary data.</text>
</comment>
<dbReference type="Pfam" id="PF09837">
    <property type="entry name" value="DUF2064"/>
    <property type="match status" value="1"/>
</dbReference>
<dbReference type="RefSeq" id="WP_390183392.1">
    <property type="nucleotide sequence ID" value="NZ_BAABLA010000004.1"/>
</dbReference>
<evidence type="ECO:0000313" key="2">
    <source>
        <dbReference type="Proteomes" id="UP001596337"/>
    </source>
</evidence>
<dbReference type="InterPro" id="IPR018641">
    <property type="entry name" value="Trfase_1_rSAM/seldom-assoc"/>
</dbReference>
<dbReference type="PANTHER" id="PTHR36529">
    <property type="entry name" value="SLL1095 PROTEIN"/>
    <property type="match status" value="1"/>
</dbReference>
<dbReference type="PANTHER" id="PTHR36529:SF1">
    <property type="entry name" value="GLYCOSYLTRANSFERASE"/>
    <property type="match status" value="1"/>
</dbReference>
<keyword evidence="2" id="KW-1185">Reference proteome</keyword>
<dbReference type="Proteomes" id="UP001596337">
    <property type="component" value="Unassembled WGS sequence"/>
</dbReference>
<sequence>MAKAPIPGFAKTRLCPPATPEQAAQLAAASLLDTLDAALGTGAPVVVALTGDVAHGVMASEVQHALRRVDVIPQRGDGLGERLAHAHADAAVLQPGAPVLQIGMDTPQVTARVLAAAMAPVAAVSPAPNAVSPIPDAVSPAPDVDAVLGAATDGGWWALGLRDPAHASVLTDVPMSTSETGDRTRHALRARGLRVADLPVLSDVDTMADARRIAPEVPDSRFARTLTKVLAAPTPHARTPLGAHTSRS</sequence>